<dbReference type="PANTHER" id="PTHR37017:SF8">
    <property type="entry name" value="AB HYDROLASE-1 DOMAIN-CONTAINING PROTEIN"/>
    <property type="match status" value="1"/>
</dbReference>
<reference evidence="2 3" key="1">
    <citation type="submission" date="2020-01" db="EMBL/GenBank/DDBJ databases">
        <authorList>
            <consortium name="DOE Joint Genome Institute"/>
            <person name="Haridas S."/>
            <person name="Albert R."/>
            <person name="Binder M."/>
            <person name="Bloem J."/>
            <person name="Labutti K."/>
            <person name="Salamov A."/>
            <person name="Andreopoulos B."/>
            <person name="Baker S.E."/>
            <person name="Barry K."/>
            <person name="Bills G."/>
            <person name="Bluhm B.H."/>
            <person name="Cannon C."/>
            <person name="Castanera R."/>
            <person name="Culley D.E."/>
            <person name="Daum C."/>
            <person name="Ezra D."/>
            <person name="Gonzalez J.B."/>
            <person name="Henrissat B."/>
            <person name="Kuo A."/>
            <person name="Liang C."/>
            <person name="Lipzen A."/>
            <person name="Lutzoni F."/>
            <person name="Magnuson J."/>
            <person name="Mondo S."/>
            <person name="Nolan M."/>
            <person name="Ohm R."/>
            <person name="Pangilinan J."/>
            <person name="Park H.-J.H."/>
            <person name="Ramirez L."/>
            <person name="Alfaro M."/>
            <person name="Sun H."/>
            <person name="Tritt A."/>
            <person name="Yoshinaga Y."/>
            <person name="Zwiers L.-H.L."/>
            <person name="Turgeon B.G."/>
            <person name="Goodwin S.B."/>
            <person name="Spatafora J.W."/>
            <person name="Crous P.W."/>
            <person name="Grigoriev I.V."/>
        </authorList>
    </citation>
    <scope>NUCLEOTIDE SEQUENCE [LARGE SCALE GENOMIC DNA]</scope>
    <source>
        <strain evidence="2 3">CBS 611.86</strain>
    </source>
</reference>
<organism evidence="2 3">
    <name type="scientific">Massariosphaeria phaeospora</name>
    <dbReference type="NCBI Taxonomy" id="100035"/>
    <lineage>
        <taxon>Eukaryota</taxon>
        <taxon>Fungi</taxon>
        <taxon>Dikarya</taxon>
        <taxon>Ascomycota</taxon>
        <taxon>Pezizomycotina</taxon>
        <taxon>Dothideomycetes</taxon>
        <taxon>Pleosporomycetidae</taxon>
        <taxon>Pleosporales</taxon>
        <taxon>Pleosporales incertae sedis</taxon>
        <taxon>Massariosphaeria</taxon>
    </lineage>
</organism>
<dbReference type="InterPro" id="IPR052897">
    <property type="entry name" value="Sec-Metab_Biosynth_Hydrolase"/>
</dbReference>
<dbReference type="OrthoDB" id="408373at2759"/>
<keyword evidence="3" id="KW-1185">Reference proteome</keyword>
<keyword evidence="2" id="KW-0645">Protease</keyword>
<dbReference type="Pfam" id="PF12697">
    <property type="entry name" value="Abhydrolase_6"/>
    <property type="match status" value="1"/>
</dbReference>
<dbReference type="SUPFAM" id="SSF53474">
    <property type="entry name" value="alpha/beta-Hydrolases"/>
    <property type="match status" value="1"/>
</dbReference>
<dbReference type="EMBL" id="JAADJZ010000007">
    <property type="protein sequence ID" value="KAF2873871.1"/>
    <property type="molecule type" value="Genomic_DNA"/>
</dbReference>
<accession>A0A7C8ICP7</accession>
<protein>
    <submittedName>
        <fullName evidence="2">Prolyl aminopeptidase-like protein</fullName>
    </submittedName>
</protein>
<dbReference type="Proteomes" id="UP000481861">
    <property type="component" value="Unassembled WGS sequence"/>
</dbReference>
<dbReference type="AlphaFoldDB" id="A0A7C8ICP7"/>
<keyword evidence="2" id="KW-0378">Hydrolase</keyword>
<dbReference type="Gene3D" id="3.40.50.1820">
    <property type="entry name" value="alpha/beta hydrolase"/>
    <property type="match status" value="1"/>
</dbReference>
<evidence type="ECO:0000313" key="2">
    <source>
        <dbReference type="EMBL" id="KAF2873871.1"/>
    </source>
</evidence>
<evidence type="ECO:0000259" key="1">
    <source>
        <dbReference type="Pfam" id="PF12697"/>
    </source>
</evidence>
<sequence>MSRPLPTVVFFAGAFANPSCFDQLSARLEKAGYSTVYAHVPSLNPPDTTNITTSKDSEQAREGVILPLLDDGKDVVIFVHSYGGVVGGAAAAGLSTVSRSAEGKKGGVLGLLYLVGNIVGEGETLLQAVGGAYPPFIKQDTPSKGLAVIDPVMETLYGDADPALAPKLEDAMVPHALAAFETPATKPAWAESAFDGRRAYIRTLDDQCNPLFLQDMWIQKSGVEWTTADLKSSHCPFISKVEDVAAITIELIKKWQ</sequence>
<proteinExistence type="predicted"/>
<keyword evidence="2" id="KW-0031">Aminopeptidase</keyword>
<evidence type="ECO:0000313" key="3">
    <source>
        <dbReference type="Proteomes" id="UP000481861"/>
    </source>
</evidence>
<dbReference type="InterPro" id="IPR029058">
    <property type="entry name" value="AB_hydrolase_fold"/>
</dbReference>
<dbReference type="InterPro" id="IPR000073">
    <property type="entry name" value="AB_hydrolase_1"/>
</dbReference>
<name>A0A7C8ICP7_9PLEO</name>
<dbReference type="PANTHER" id="PTHR37017">
    <property type="entry name" value="AB HYDROLASE-1 DOMAIN-CONTAINING PROTEIN-RELATED"/>
    <property type="match status" value="1"/>
</dbReference>
<gene>
    <name evidence="2" type="ORF">BDV95DRAFT_489465</name>
</gene>
<feature type="domain" description="AB hydrolase-1" evidence="1">
    <location>
        <begin position="8"/>
        <end position="246"/>
    </location>
</feature>
<comment type="caution">
    <text evidence="2">The sequence shown here is derived from an EMBL/GenBank/DDBJ whole genome shotgun (WGS) entry which is preliminary data.</text>
</comment>
<dbReference type="GO" id="GO:0004177">
    <property type="term" value="F:aminopeptidase activity"/>
    <property type="evidence" value="ECO:0007669"/>
    <property type="project" value="UniProtKB-KW"/>
</dbReference>